<dbReference type="KEGG" id="csg:Cylst_5556"/>
<proteinExistence type="predicted"/>
<dbReference type="AlphaFoldDB" id="K9X4I9"/>
<dbReference type="STRING" id="56107.Cylst_5556"/>
<dbReference type="SUPFAM" id="SSF55961">
    <property type="entry name" value="Bet v1-like"/>
    <property type="match status" value="1"/>
</dbReference>
<dbReference type="Pfam" id="PF10604">
    <property type="entry name" value="Polyketide_cyc2"/>
    <property type="match status" value="1"/>
</dbReference>
<protein>
    <submittedName>
        <fullName evidence="1">Polyketide cyclase / dehydrase and lipid transport</fullName>
    </submittedName>
</protein>
<dbReference type="EMBL" id="CP003642">
    <property type="protein sequence ID" value="AFZ27565.1"/>
    <property type="molecule type" value="Genomic_DNA"/>
</dbReference>
<evidence type="ECO:0000313" key="2">
    <source>
        <dbReference type="Proteomes" id="UP000010475"/>
    </source>
</evidence>
<name>K9X4I9_9NOST</name>
<dbReference type="Gene3D" id="3.30.530.20">
    <property type="match status" value="1"/>
</dbReference>
<dbReference type="eggNOG" id="COG3832">
    <property type="taxonomic scope" value="Bacteria"/>
</dbReference>
<evidence type="ECO:0000313" key="1">
    <source>
        <dbReference type="EMBL" id="AFZ27565.1"/>
    </source>
</evidence>
<keyword evidence="2" id="KW-1185">Reference proteome</keyword>
<dbReference type="CDD" id="cd07821">
    <property type="entry name" value="PYR_PYL_RCAR_like"/>
    <property type="match status" value="1"/>
</dbReference>
<accession>K9X4I9</accession>
<gene>
    <name evidence="1" type="ORF">Cylst_5556</name>
</gene>
<organism evidence="1 2">
    <name type="scientific">Cylindrospermum stagnale PCC 7417</name>
    <dbReference type="NCBI Taxonomy" id="56107"/>
    <lineage>
        <taxon>Bacteria</taxon>
        <taxon>Bacillati</taxon>
        <taxon>Cyanobacteriota</taxon>
        <taxon>Cyanophyceae</taxon>
        <taxon>Nostocales</taxon>
        <taxon>Nostocaceae</taxon>
        <taxon>Cylindrospermum</taxon>
    </lineage>
</organism>
<dbReference type="InterPro" id="IPR023393">
    <property type="entry name" value="START-like_dom_sf"/>
</dbReference>
<dbReference type="HOGENOM" id="CLU_106316_0_0_3"/>
<dbReference type="Proteomes" id="UP000010475">
    <property type="component" value="Chromosome"/>
</dbReference>
<reference evidence="1 2" key="1">
    <citation type="submission" date="2012-06" db="EMBL/GenBank/DDBJ databases">
        <title>Finished chromosome of genome of Cylindrospermum stagnale PCC 7417.</title>
        <authorList>
            <consortium name="US DOE Joint Genome Institute"/>
            <person name="Gugger M."/>
            <person name="Coursin T."/>
            <person name="Rippka R."/>
            <person name="Tandeau De Marsac N."/>
            <person name="Huntemann M."/>
            <person name="Wei C.-L."/>
            <person name="Han J."/>
            <person name="Detter J.C."/>
            <person name="Han C."/>
            <person name="Tapia R."/>
            <person name="Chen A."/>
            <person name="Kyrpides N."/>
            <person name="Mavromatis K."/>
            <person name="Markowitz V."/>
            <person name="Szeto E."/>
            <person name="Ivanova N."/>
            <person name="Pagani I."/>
            <person name="Pati A."/>
            <person name="Goodwin L."/>
            <person name="Nordberg H.P."/>
            <person name="Cantor M.N."/>
            <person name="Hua S.X."/>
            <person name="Woyke T."/>
            <person name="Kerfeld C.A."/>
        </authorList>
    </citation>
    <scope>NUCLEOTIDE SEQUENCE [LARGE SCALE GENOMIC DNA]</scope>
    <source>
        <strain evidence="1 2">PCC 7417</strain>
    </source>
</reference>
<sequence length="167" mass="18937">MKITTIAEIMIKADIEDVFDSSTDDQNLPRYFTGYKLIPAIVSARTTDSLPLHQGSKRIITNRDGSEIVELITALKRPAIQEYKLIQGFKPPFSLLVDSAAGRWLYTSGDSGTRIVWNFEFKMKNYLAYLFFLVAVKMAFQKAQVICLENLKSFLESPKADEQVFPS</sequence>
<dbReference type="InterPro" id="IPR019587">
    <property type="entry name" value="Polyketide_cyclase/dehydratase"/>
</dbReference>